<protein>
    <submittedName>
        <fullName evidence="2">Uncharacterized protein</fullName>
    </submittedName>
</protein>
<dbReference type="EMBL" id="LSRX01000182">
    <property type="protein sequence ID" value="OLQ05531.1"/>
    <property type="molecule type" value="Genomic_DNA"/>
</dbReference>
<comment type="caution">
    <text evidence="2">The sequence shown here is derived from an EMBL/GenBank/DDBJ whole genome shotgun (WGS) entry which is preliminary data.</text>
</comment>
<gene>
    <name evidence="2" type="ORF">AK812_SmicGene11266</name>
</gene>
<proteinExistence type="predicted"/>
<accession>A0A1Q9EDQ6</accession>
<keyword evidence="3" id="KW-1185">Reference proteome</keyword>
<dbReference type="Proteomes" id="UP000186817">
    <property type="component" value="Unassembled WGS sequence"/>
</dbReference>
<sequence length="145" mass="16150">MAAGSEVLLSLPTPSRARGRGRQSFGSDGAGKRRPRPPPFTKALPEQPNVMCLEADDTPQGPELQQTLFLSWRLLASAAAAQRNARATRKVLHQVQHRALRAILRQRRRERWEHAWHILAAWRSRSCKASSSGGPRAKLKEATVC</sequence>
<evidence type="ECO:0000256" key="1">
    <source>
        <dbReference type="SAM" id="MobiDB-lite"/>
    </source>
</evidence>
<dbReference type="AlphaFoldDB" id="A0A1Q9EDQ6"/>
<organism evidence="2 3">
    <name type="scientific">Symbiodinium microadriaticum</name>
    <name type="common">Dinoflagellate</name>
    <name type="synonym">Zooxanthella microadriatica</name>
    <dbReference type="NCBI Taxonomy" id="2951"/>
    <lineage>
        <taxon>Eukaryota</taxon>
        <taxon>Sar</taxon>
        <taxon>Alveolata</taxon>
        <taxon>Dinophyceae</taxon>
        <taxon>Suessiales</taxon>
        <taxon>Symbiodiniaceae</taxon>
        <taxon>Symbiodinium</taxon>
    </lineage>
</organism>
<reference evidence="2 3" key="1">
    <citation type="submission" date="2016-02" db="EMBL/GenBank/DDBJ databases">
        <title>Genome analysis of coral dinoflagellate symbionts highlights evolutionary adaptations to a symbiotic lifestyle.</title>
        <authorList>
            <person name="Aranda M."/>
            <person name="Li Y."/>
            <person name="Liew Y.J."/>
            <person name="Baumgarten S."/>
            <person name="Simakov O."/>
            <person name="Wilson M."/>
            <person name="Piel J."/>
            <person name="Ashoor H."/>
            <person name="Bougouffa S."/>
            <person name="Bajic V.B."/>
            <person name="Ryu T."/>
            <person name="Ravasi T."/>
            <person name="Bayer T."/>
            <person name="Micklem G."/>
            <person name="Kim H."/>
            <person name="Bhak J."/>
            <person name="Lajeunesse T.C."/>
            <person name="Voolstra C.R."/>
        </authorList>
    </citation>
    <scope>NUCLEOTIDE SEQUENCE [LARGE SCALE GENOMIC DNA]</scope>
    <source>
        <strain evidence="2 3">CCMP2467</strain>
    </source>
</reference>
<name>A0A1Q9EDQ6_SYMMI</name>
<dbReference type="OrthoDB" id="10401093at2759"/>
<evidence type="ECO:0000313" key="3">
    <source>
        <dbReference type="Proteomes" id="UP000186817"/>
    </source>
</evidence>
<feature type="region of interest" description="Disordered" evidence="1">
    <location>
        <begin position="1"/>
        <end position="58"/>
    </location>
</feature>
<evidence type="ECO:0000313" key="2">
    <source>
        <dbReference type="EMBL" id="OLQ05531.1"/>
    </source>
</evidence>